<keyword evidence="2" id="KW-1185">Reference proteome</keyword>
<dbReference type="Proteomes" id="UP000005435">
    <property type="component" value="Chromosome"/>
</dbReference>
<dbReference type="OrthoDB" id="2081508at2"/>
<proteinExistence type="predicted"/>
<evidence type="ECO:0008006" key="3">
    <source>
        <dbReference type="Google" id="ProtNLM"/>
    </source>
</evidence>
<dbReference type="KEGG" id="ccl:Clocl_3148"/>
<protein>
    <recommendedName>
        <fullName evidence="3">Acetyltransferase (GNAT) domain-containing protein</fullName>
    </recommendedName>
</protein>
<name>G8LVN7_ACECE</name>
<reference evidence="2" key="1">
    <citation type="submission" date="2011-12" db="EMBL/GenBank/DDBJ databases">
        <title>Complete sequence of Clostridium clariflavum DSM 19732.</title>
        <authorList>
            <consortium name="US DOE Joint Genome Institute"/>
            <person name="Lucas S."/>
            <person name="Han J."/>
            <person name="Lapidus A."/>
            <person name="Cheng J.-F."/>
            <person name="Goodwin L."/>
            <person name="Pitluck S."/>
            <person name="Peters L."/>
            <person name="Teshima H."/>
            <person name="Detter J.C."/>
            <person name="Han C."/>
            <person name="Tapia R."/>
            <person name="Land M."/>
            <person name="Hauser L."/>
            <person name="Kyrpides N."/>
            <person name="Ivanova N."/>
            <person name="Pagani I."/>
            <person name="Kitzmiller T."/>
            <person name="Lynd L."/>
            <person name="Izquierdo J."/>
            <person name="Woyke T."/>
        </authorList>
    </citation>
    <scope>NUCLEOTIDE SEQUENCE [LARGE SCALE GENOMIC DNA]</scope>
    <source>
        <strain evidence="2">DSM 19732 / NBRC 101661 / EBR45</strain>
    </source>
</reference>
<dbReference type="AlphaFoldDB" id="G8LVN7"/>
<dbReference type="HOGENOM" id="CLU_071227_0_0_9"/>
<evidence type="ECO:0000313" key="1">
    <source>
        <dbReference type="EMBL" id="AEV69673.1"/>
    </source>
</evidence>
<dbReference type="SUPFAM" id="SSF55729">
    <property type="entry name" value="Acyl-CoA N-acyltransferases (Nat)"/>
    <property type="match status" value="1"/>
</dbReference>
<dbReference type="InterPro" id="IPR016181">
    <property type="entry name" value="Acyl_CoA_acyltransferase"/>
</dbReference>
<dbReference type="Gene3D" id="3.40.630.30">
    <property type="match status" value="1"/>
</dbReference>
<evidence type="ECO:0000313" key="2">
    <source>
        <dbReference type="Proteomes" id="UP000005435"/>
    </source>
</evidence>
<dbReference type="STRING" id="720554.Clocl_3148"/>
<accession>G8LVN7</accession>
<organism evidence="1 2">
    <name type="scientific">Acetivibrio clariflavus (strain DSM 19732 / NBRC 101661 / EBR45)</name>
    <name type="common">Clostridium clariflavum</name>
    <dbReference type="NCBI Taxonomy" id="720554"/>
    <lineage>
        <taxon>Bacteria</taxon>
        <taxon>Bacillati</taxon>
        <taxon>Bacillota</taxon>
        <taxon>Clostridia</taxon>
        <taxon>Eubacteriales</taxon>
        <taxon>Oscillospiraceae</taxon>
        <taxon>Acetivibrio</taxon>
    </lineage>
</organism>
<sequence>MKKRFEGKEVSLPNREWDEKVSANGWLSSDVILSAITDERKVKAVIHPSYCACEYRMKLNLFTFGKIKLQLPFTVIAPPASVDCKGYVGDVQALIEDYKKKKGLFLMLNLKKEDTLGISGNCAAVGKTLSSCVFLNCFKNFEDYLQNLRSPYRRRVRKALEKGRNIKVIRINNREFDYEIYNLYLQVLKKSRFPLETLPITFFQLSNCNIDVFYNENKPVAFVMYYTNNGFMSFVFGGMDYSVRDDFDLYYNMLLHMLKMGMENKVNIIDFGQTAESTKCRLGCELEERYMVAFSGNKFITKILCLFAPLLEYNQETIRYNVFK</sequence>
<dbReference type="RefSeq" id="WP_014256216.1">
    <property type="nucleotide sequence ID" value="NC_016627.1"/>
</dbReference>
<dbReference type="eggNOG" id="COG3146">
    <property type="taxonomic scope" value="Bacteria"/>
</dbReference>
<dbReference type="EMBL" id="CP003065">
    <property type="protein sequence ID" value="AEV69673.1"/>
    <property type="molecule type" value="Genomic_DNA"/>
</dbReference>
<reference evidence="1 2" key="2">
    <citation type="journal article" date="2012" name="Stand. Genomic Sci.">
        <title>Complete Genome Sequence of Clostridium clariflavum DSM 19732.</title>
        <authorList>
            <person name="Izquierdo J.A."/>
            <person name="Goodwin L."/>
            <person name="Davenport K.W."/>
            <person name="Teshima H."/>
            <person name="Bruce D."/>
            <person name="Detter C."/>
            <person name="Tapia R."/>
            <person name="Han S."/>
            <person name="Land M."/>
            <person name="Hauser L."/>
            <person name="Jeffries C.D."/>
            <person name="Han J."/>
            <person name="Pitluck S."/>
            <person name="Nolan M."/>
            <person name="Chen A."/>
            <person name="Huntemann M."/>
            <person name="Mavromatis K."/>
            <person name="Mikhailova N."/>
            <person name="Liolios K."/>
            <person name="Woyke T."/>
            <person name="Lynd L.R."/>
        </authorList>
    </citation>
    <scope>NUCLEOTIDE SEQUENCE [LARGE SCALE GENOMIC DNA]</scope>
    <source>
        <strain evidence="2">DSM 19732 / NBRC 101661 / EBR45</strain>
    </source>
</reference>
<gene>
    <name evidence="1" type="ordered locus">Clocl_3148</name>
</gene>